<dbReference type="CDD" id="cd06799">
    <property type="entry name" value="PDZ_MPP3-MPP4-MPP7-like"/>
    <property type="match status" value="1"/>
</dbReference>
<name>A0AAY4B639_9TELE</name>
<dbReference type="Proteomes" id="UP000694580">
    <property type="component" value="Chromosome 9"/>
</dbReference>
<dbReference type="InterPro" id="IPR004172">
    <property type="entry name" value="L27_dom"/>
</dbReference>
<evidence type="ECO:0000256" key="3">
    <source>
        <dbReference type="SAM" id="MobiDB-lite"/>
    </source>
</evidence>
<dbReference type="SMART" id="SM00228">
    <property type="entry name" value="PDZ"/>
    <property type="match status" value="1"/>
</dbReference>
<dbReference type="InterPro" id="IPR036028">
    <property type="entry name" value="SH3-like_dom_sf"/>
</dbReference>
<dbReference type="InterPro" id="IPR008144">
    <property type="entry name" value="Guanylate_kin-like_dom"/>
</dbReference>
<keyword evidence="8" id="KW-1185">Reference proteome</keyword>
<feature type="domain" description="L27" evidence="6">
    <location>
        <begin position="37"/>
        <end position="104"/>
    </location>
</feature>
<dbReference type="CDD" id="cd00071">
    <property type="entry name" value="GMPK"/>
    <property type="match status" value="1"/>
</dbReference>
<reference evidence="7 8" key="1">
    <citation type="submission" date="2020-06" db="EMBL/GenBank/DDBJ databases">
        <authorList>
            <consortium name="Wellcome Sanger Institute Data Sharing"/>
        </authorList>
    </citation>
    <scope>NUCLEOTIDE SEQUENCE [LARGE SCALE GENOMIC DNA]</scope>
</reference>
<dbReference type="SUPFAM" id="SSF50156">
    <property type="entry name" value="PDZ domain-like"/>
    <property type="match status" value="1"/>
</dbReference>
<dbReference type="PROSITE" id="PS51022">
    <property type="entry name" value="L27"/>
    <property type="match status" value="1"/>
</dbReference>
<comment type="similarity">
    <text evidence="1">Belongs to the MAGUK family.</text>
</comment>
<dbReference type="Pfam" id="PF02828">
    <property type="entry name" value="L27"/>
    <property type="match status" value="1"/>
</dbReference>
<dbReference type="SUPFAM" id="SSF101288">
    <property type="entry name" value="L27 domain"/>
    <property type="match status" value="1"/>
</dbReference>
<dbReference type="InterPro" id="IPR027417">
    <property type="entry name" value="P-loop_NTPase"/>
</dbReference>
<dbReference type="InterPro" id="IPR050716">
    <property type="entry name" value="MAGUK"/>
</dbReference>
<dbReference type="PROSITE" id="PS50052">
    <property type="entry name" value="GUANYLATE_KINASE_2"/>
    <property type="match status" value="1"/>
</dbReference>
<evidence type="ECO:0000313" key="7">
    <source>
        <dbReference type="Ensembl" id="ENSDCDP00010016250.1"/>
    </source>
</evidence>
<dbReference type="SMART" id="SM00072">
    <property type="entry name" value="GuKc"/>
    <property type="match status" value="1"/>
</dbReference>
<dbReference type="GeneTree" id="ENSGT00940000156444"/>
<evidence type="ECO:0000259" key="5">
    <source>
        <dbReference type="PROSITE" id="PS50106"/>
    </source>
</evidence>
<dbReference type="Gene3D" id="2.30.42.10">
    <property type="match status" value="1"/>
</dbReference>
<dbReference type="SUPFAM" id="SSF50044">
    <property type="entry name" value="SH3-domain"/>
    <property type="match status" value="1"/>
</dbReference>
<dbReference type="PROSITE" id="PS00856">
    <property type="entry name" value="GUANYLATE_KINASE_1"/>
    <property type="match status" value="1"/>
</dbReference>
<dbReference type="InterPro" id="IPR036892">
    <property type="entry name" value="L27_dom_sf"/>
</dbReference>
<feature type="region of interest" description="Disordered" evidence="3">
    <location>
        <begin position="416"/>
        <end position="436"/>
    </location>
</feature>
<evidence type="ECO:0000313" key="8">
    <source>
        <dbReference type="Proteomes" id="UP000694580"/>
    </source>
</evidence>
<organism evidence="7 8">
    <name type="scientific">Denticeps clupeoides</name>
    <name type="common">denticle herring</name>
    <dbReference type="NCBI Taxonomy" id="299321"/>
    <lineage>
        <taxon>Eukaryota</taxon>
        <taxon>Metazoa</taxon>
        <taxon>Chordata</taxon>
        <taxon>Craniata</taxon>
        <taxon>Vertebrata</taxon>
        <taxon>Euteleostomi</taxon>
        <taxon>Actinopterygii</taxon>
        <taxon>Neopterygii</taxon>
        <taxon>Teleostei</taxon>
        <taxon>Clupei</taxon>
        <taxon>Clupeiformes</taxon>
        <taxon>Denticipitoidei</taxon>
        <taxon>Denticipitidae</taxon>
        <taxon>Denticeps</taxon>
    </lineage>
</organism>
<sequence>RGRTEDHALVKPEMHGLTQILADVAKDMRSSVSRDISGAELLHGLLSAPWLQSLLKVRVFIHSFKEVLIPTHEVRELYCLLRRPHVQALLLAHDTVARKDYDPVLPLVPEGVPGDEEAMRIICLVKNNQPLGATIKKDEMTGDIQVARVIHGGLADRSGLLHPGDKLVEVNGSSVEGLEPEQVIQILFKSQGTIVFKLIPNSPQPENSQATVFLRAMADYCPLRDPTIPCPAAGMAYSKGDLLEIVDQTDACWWQARKLPSAGPCAGLVPSNSWLKRKQREMWWSQPSQVHTCIRPCEFHPDFLSSEIQQLNKNVLICFLTFYPYLRLPSDPCGRGYVQPTSGFRRSLRLFRRRTQNKRRLSCHSCCPSKALSSPYEEVVRYQRNPEDPPRLIVLLGPSGVGVNELRKRLMKTNPSTFQGAIPHTSRPKKSSEESGKEYHFISKELFEYMVCNHRFLEYGEFKGHLYGTSVDAIKEVLDGGKICLIDIEPHSIQSVRTKTLKPYFVFVASPSLERLRLTRRSARVVASSHLTRHFTDEDFQEMQECGRSMEARYRQYFDSVLVNDVLQDACLQLYSIIRRAQDEPQWVPVSWLKPVQPGRRDVETTNSPKV</sequence>
<dbReference type="FunFam" id="3.30.63.10:FF:000002">
    <property type="entry name" value="Guanylate kinase 1"/>
    <property type="match status" value="1"/>
</dbReference>
<dbReference type="Gene3D" id="1.10.287.650">
    <property type="entry name" value="L27 domain"/>
    <property type="match status" value="1"/>
</dbReference>
<reference evidence="7" key="3">
    <citation type="submission" date="2025-09" db="UniProtKB">
        <authorList>
            <consortium name="Ensembl"/>
        </authorList>
    </citation>
    <scope>IDENTIFICATION</scope>
</reference>
<dbReference type="InterPro" id="IPR014775">
    <property type="entry name" value="L27_C"/>
</dbReference>
<dbReference type="InterPro" id="IPR020590">
    <property type="entry name" value="Guanylate_kinase_CS"/>
</dbReference>
<dbReference type="Ensembl" id="ENSDCDT00010017251.1">
    <property type="protein sequence ID" value="ENSDCDP00010016250.1"/>
    <property type="gene ID" value="ENSDCDG00010007487.1"/>
</dbReference>
<dbReference type="SUPFAM" id="SSF52540">
    <property type="entry name" value="P-loop containing nucleoside triphosphate hydrolases"/>
    <property type="match status" value="1"/>
</dbReference>
<evidence type="ECO:0000256" key="1">
    <source>
        <dbReference type="ARBA" id="ARBA00007014"/>
    </source>
</evidence>
<proteinExistence type="inferred from homology"/>
<feature type="domain" description="PDZ" evidence="5">
    <location>
        <begin position="121"/>
        <end position="202"/>
    </location>
</feature>
<feature type="domain" description="Guanylate kinase-like" evidence="4">
    <location>
        <begin position="390"/>
        <end position="579"/>
    </location>
</feature>
<dbReference type="SMART" id="SM00569">
    <property type="entry name" value="L27"/>
    <property type="match status" value="1"/>
</dbReference>
<protein>
    <recommendedName>
        <fullName evidence="9">Membrane protein, palmitoylated 4a (MAGUK p55 subfamily member 4)</fullName>
    </recommendedName>
</protein>
<dbReference type="InterPro" id="IPR001478">
    <property type="entry name" value="PDZ"/>
</dbReference>
<accession>A0AAY4B639</accession>
<evidence type="ECO:0008006" key="9">
    <source>
        <dbReference type="Google" id="ProtNLM"/>
    </source>
</evidence>
<evidence type="ECO:0000259" key="4">
    <source>
        <dbReference type="PROSITE" id="PS50052"/>
    </source>
</evidence>
<dbReference type="AlphaFoldDB" id="A0AAY4B639"/>
<gene>
    <name evidence="7" type="primary">LOC114797190</name>
</gene>
<dbReference type="Gene3D" id="3.40.50.300">
    <property type="entry name" value="P-loop containing nucleotide triphosphate hydrolases"/>
    <property type="match status" value="1"/>
</dbReference>
<evidence type="ECO:0000256" key="2">
    <source>
        <dbReference type="ARBA" id="ARBA00022443"/>
    </source>
</evidence>
<evidence type="ECO:0000259" key="6">
    <source>
        <dbReference type="PROSITE" id="PS51022"/>
    </source>
</evidence>
<dbReference type="PANTHER" id="PTHR23122">
    <property type="entry name" value="MEMBRANE-ASSOCIATED GUANYLATE KINASE MAGUK"/>
    <property type="match status" value="1"/>
</dbReference>
<dbReference type="InterPro" id="IPR008145">
    <property type="entry name" value="GK/Ca_channel_bsu"/>
</dbReference>
<dbReference type="Pfam" id="PF00595">
    <property type="entry name" value="PDZ"/>
    <property type="match status" value="1"/>
</dbReference>
<dbReference type="Pfam" id="PF00625">
    <property type="entry name" value="Guanylate_kin"/>
    <property type="match status" value="1"/>
</dbReference>
<keyword evidence="2" id="KW-0728">SH3 domain</keyword>
<reference evidence="7" key="2">
    <citation type="submission" date="2025-08" db="UniProtKB">
        <authorList>
            <consortium name="Ensembl"/>
        </authorList>
    </citation>
    <scope>IDENTIFICATION</scope>
</reference>
<dbReference type="Gene3D" id="2.30.30.40">
    <property type="entry name" value="SH3 Domains"/>
    <property type="match status" value="1"/>
</dbReference>
<dbReference type="PROSITE" id="PS50106">
    <property type="entry name" value="PDZ"/>
    <property type="match status" value="1"/>
</dbReference>
<dbReference type="InterPro" id="IPR036034">
    <property type="entry name" value="PDZ_sf"/>
</dbReference>